<evidence type="ECO:0000256" key="1">
    <source>
        <dbReference type="SAM" id="Coils"/>
    </source>
</evidence>
<protein>
    <submittedName>
        <fullName evidence="2">Uncharacterized protein</fullName>
    </submittedName>
</protein>
<feature type="coiled-coil region" evidence="1">
    <location>
        <begin position="2"/>
        <end position="36"/>
    </location>
</feature>
<name>F4P6M3_BATDJ</name>
<sequence>MLAEEVKILKKHREDLNELLLEYSNINEEVTKSRSELGEHFKKNYKTKAMNANGEIDLDLIPEFLSCFDSFYYRLPQ</sequence>
<evidence type="ECO:0000313" key="2">
    <source>
        <dbReference type="EMBL" id="EGF78818.1"/>
    </source>
</evidence>
<dbReference type="Proteomes" id="UP000007241">
    <property type="component" value="Unassembled WGS sequence"/>
</dbReference>
<keyword evidence="3" id="KW-1185">Reference proteome</keyword>
<gene>
    <name evidence="2" type="ORF">BATDEDRAFT_90270</name>
</gene>
<dbReference type="InParanoid" id="F4P6M3"/>
<dbReference type="RefSeq" id="XP_006680466.1">
    <property type="nucleotide sequence ID" value="XM_006680403.1"/>
</dbReference>
<proteinExistence type="predicted"/>
<organism evidence="2 3">
    <name type="scientific">Batrachochytrium dendrobatidis (strain JAM81 / FGSC 10211)</name>
    <name type="common">Frog chytrid fungus</name>
    <dbReference type="NCBI Taxonomy" id="684364"/>
    <lineage>
        <taxon>Eukaryota</taxon>
        <taxon>Fungi</taxon>
        <taxon>Fungi incertae sedis</taxon>
        <taxon>Chytridiomycota</taxon>
        <taxon>Chytridiomycota incertae sedis</taxon>
        <taxon>Chytridiomycetes</taxon>
        <taxon>Rhizophydiales</taxon>
        <taxon>Rhizophydiales incertae sedis</taxon>
        <taxon>Batrachochytrium</taxon>
    </lineage>
</organism>
<dbReference type="GeneID" id="18243823"/>
<evidence type="ECO:0000313" key="3">
    <source>
        <dbReference type="Proteomes" id="UP000007241"/>
    </source>
</evidence>
<keyword evidence="1" id="KW-0175">Coiled coil</keyword>
<dbReference type="HOGENOM" id="CLU_2637679_0_0_1"/>
<reference evidence="2 3" key="1">
    <citation type="submission" date="2009-12" db="EMBL/GenBank/DDBJ databases">
        <title>The draft genome of Batrachochytrium dendrobatidis.</title>
        <authorList>
            <consortium name="US DOE Joint Genome Institute (JGI-PGF)"/>
            <person name="Kuo A."/>
            <person name="Salamov A."/>
            <person name="Schmutz J."/>
            <person name="Lucas S."/>
            <person name="Pitluck S."/>
            <person name="Rosenblum E."/>
            <person name="Stajich J."/>
            <person name="Eisen M."/>
            <person name="Grigoriev I.V."/>
        </authorList>
    </citation>
    <scope>NUCLEOTIDE SEQUENCE [LARGE SCALE GENOMIC DNA]</scope>
    <source>
        <strain evidence="3">JAM81 / FGSC 10211</strain>
    </source>
</reference>
<accession>F4P6M3</accession>
<dbReference type="EMBL" id="GL882887">
    <property type="protein sequence ID" value="EGF78818.1"/>
    <property type="molecule type" value="Genomic_DNA"/>
</dbReference>
<dbReference type="AlphaFoldDB" id="F4P6M3"/>